<sequence length="843" mass="90818">MTGSEQRRIFGSQGTASAPSPDSNAAPNGIASGGSTTSPPDEDHARRGWFATKQSSHYAGSDTSAAGQRPASAAGSTGASDFPDLDRLPFGRRLSPSASSTHSLSALANGNSTRGSLDGVVGGANVVRPGSLTGDAANGHSSAAASRDAMMVELLSGAALIEAAQYKILDWDSLQATKKEHATLSTRLVSLRRSLAVETRLRDSAAKLVRLSAPGSPNDSPASPLTASRPRVTRQQAEAQLALAQKKLDAVEQGVSQAAAREAELQTKLLAHTAGVLSAALRNRDAAAAAASSAANLDQAAPGSVRSSAAHLYASHGRSIDGHDAERSSRLEQDLAEQKAKTTELEQQVVQLERTLAETQERARGEMERLRDELARTEAAGASQVEQSQRRVDDLESQVGHLRSHLDEAAAEANDLRAQLAAAASTGGDDGDRRQTAVELEHELEIARSDIKHFTDELDEAQGELDALKKVFEDRLAAAEQDGARRADEVLSAGAHHRGAVTQAIGDVLRRHRMRPVLGTSLRELPAFDDTSDRDDLADYLSSTLDSHFERLSSHITELHDEISTLSHARDSSETELEALRSRARSDTDGAQADLASARTAEQTAREELAQAQRRLDNLEMQLREVEQDQVAVRELWGELPRDSTSTPFSTAALVARVKALSSERESLRQQVESHVQDRAQAEATQSDAQQADSSKLCELEERIEQSAQKEVSMLERLNDLTESLEATRGERRKLETRISSLEEDKAQLEEELQTARDAAATRATATETTPMAPSGVDEAELQELRDQIADLQEELSDAQKREQKTRASLLEELGQVQSEVSSLKTQLRQAQRKAVGVKVGYL</sequence>
<dbReference type="InterPro" id="IPR029191">
    <property type="entry name" value="Uds1"/>
</dbReference>
<dbReference type="Proteomes" id="UP000777482">
    <property type="component" value="Unassembled WGS sequence"/>
</dbReference>
<name>A0A9P6W1W3_RHOMI</name>
<dbReference type="AlphaFoldDB" id="A0A9P6W1W3"/>
<dbReference type="EMBL" id="PUHQ01000049">
    <property type="protein sequence ID" value="KAG0659935.1"/>
    <property type="molecule type" value="Genomic_DNA"/>
</dbReference>
<reference evidence="3 4" key="1">
    <citation type="submission" date="2020-11" db="EMBL/GenBank/DDBJ databases">
        <title>Kefir isolates.</title>
        <authorList>
            <person name="Marcisauskas S."/>
            <person name="Kim Y."/>
            <person name="Blasche S."/>
        </authorList>
    </citation>
    <scope>NUCLEOTIDE SEQUENCE [LARGE SCALE GENOMIC DNA]</scope>
    <source>
        <strain evidence="3 4">KR</strain>
    </source>
</reference>
<feature type="region of interest" description="Disordered" evidence="1">
    <location>
        <begin position="582"/>
        <end position="603"/>
    </location>
</feature>
<keyword evidence="4" id="KW-1185">Reference proteome</keyword>
<dbReference type="PANTHER" id="PTHR23159:SF31">
    <property type="entry name" value="CENTROSOME-ASSOCIATED PROTEIN CEP250 ISOFORM X1"/>
    <property type="match status" value="1"/>
</dbReference>
<proteinExistence type="predicted"/>
<dbReference type="Pfam" id="PF15456">
    <property type="entry name" value="Uds1"/>
    <property type="match status" value="1"/>
</dbReference>
<evidence type="ECO:0000313" key="3">
    <source>
        <dbReference type="EMBL" id="KAG0659935.1"/>
    </source>
</evidence>
<evidence type="ECO:0000313" key="4">
    <source>
        <dbReference type="Proteomes" id="UP000777482"/>
    </source>
</evidence>
<organism evidence="3 4">
    <name type="scientific">Rhodotorula mucilaginosa</name>
    <name type="common">Yeast</name>
    <name type="synonym">Rhodotorula rubra</name>
    <dbReference type="NCBI Taxonomy" id="5537"/>
    <lineage>
        <taxon>Eukaryota</taxon>
        <taxon>Fungi</taxon>
        <taxon>Dikarya</taxon>
        <taxon>Basidiomycota</taxon>
        <taxon>Pucciniomycotina</taxon>
        <taxon>Microbotryomycetes</taxon>
        <taxon>Sporidiobolales</taxon>
        <taxon>Sporidiobolaceae</taxon>
        <taxon>Rhodotorula</taxon>
    </lineage>
</organism>
<feature type="compositionally biased region" description="Polar residues" evidence="1">
    <location>
        <begin position="215"/>
        <end position="226"/>
    </location>
</feature>
<feature type="compositionally biased region" description="Low complexity" evidence="1">
    <location>
        <begin position="94"/>
        <end position="108"/>
    </location>
</feature>
<evidence type="ECO:0000259" key="2">
    <source>
        <dbReference type="Pfam" id="PF15456"/>
    </source>
</evidence>
<feature type="compositionally biased region" description="Polar residues" evidence="1">
    <location>
        <begin position="52"/>
        <end position="66"/>
    </location>
</feature>
<feature type="compositionally biased region" description="Polar residues" evidence="1">
    <location>
        <begin position="683"/>
        <end position="694"/>
    </location>
</feature>
<protein>
    <recommendedName>
        <fullName evidence="2">Up-regulated during septation protein 1 domain-containing protein</fullName>
    </recommendedName>
</protein>
<feature type="region of interest" description="Disordered" evidence="1">
    <location>
        <begin position="669"/>
        <end position="695"/>
    </location>
</feature>
<dbReference type="Gene3D" id="1.20.5.1700">
    <property type="match status" value="1"/>
</dbReference>
<gene>
    <name evidence="3" type="ORF">C6P46_004875</name>
</gene>
<evidence type="ECO:0000256" key="1">
    <source>
        <dbReference type="SAM" id="MobiDB-lite"/>
    </source>
</evidence>
<feature type="compositionally biased region" description="Low complexity" evidence="1">
    <location>
        <begin position="756"/>
        <end position="770"/>
    </location>
</feature>
<accession>A0A9P6W1W3</accession>
<dbReference type="OrthoDB" id="5569911at2759"/>
<comment type="caution">
    <text evidence="3">The sequence shown here is derived from an EMBL/GenBank/DDBJ whole genome shotgun (WGS) entry which is preliminary data.</text>
</comment>
<feature type="region of interest" description="Disordered" evidence="1">
    <location>
        <begin position="376"/>
        <end position="396"/>
    </location>
</feature>
<feature type="region of interest" description="Disordered" evidence="1">
    <location>
        <begin position="745"/>
        <end position="778"/>
    </location>
</feature>
<dbReference type="PANTHER" id="PTHR23159">
    <property type="entry name" value="CENTROSOMAL PROTEIN 2"/>
    <property type="match status" value="1"/>
</dbReference>
<feature type="domain" description="Up-regulated during septation protein 1" evidence="2">
    <location>
        <begin position="152"/>
        <end position="278"/>
    </location>
</feature>
<feature type="region of interest" description="Disordered" evidence="1">
    <location>
        <begin position="1"/>
        <end position="122"/>
    </location>
</feature>
<feature type="compositionally biased region" description="Low complexity" evidence="1">
    <location>
        <begin position="16"/>
        <end position="28"/>
    </location>
</feature>
<feature type="region of interest" description="Disordered" evidence="1">
    <location>
        <begin position="211"/>
        <end position="234"/>
    </location>
</feature>